<dbReference type="EMBL" id="CAUJNA010003706">
    <property type="protein sequence ID" value="CAJ1408177.1"/>
    <property type="molecule type" value="Genomic_DNA"/>
</dbReference>
<feature type="non-terminal residue" evidence="2">
    <location>
        <position position="1"/>
    </location>
</feature>
<comment type="caution">
    <text evidence="2">The sequence shown here is derived from an EMBL/GenBank/DDBJ whole genome shotgun (WGS) entry which is preliminary data.</text>
</comment>
<dbReference type="AlphaFoldDB" id="A0AA36JM85"/>
<proteinExistence type="predicted"/>
<evidence type="ECO:0000313" key="3">
    <source>
        <dbReference type="Proteomes" id="UP001178507"/>
    </source>
</evidence>
<feature type="region of interest" description="Disordered" evidence="1">
    <location>
        <begin position="177"/>
        <end position="242"/>
    </location>
</feature>
<name>A0AA36JM85_9DINO</name>
<protein>
    <submittedName>
        <fullName evidence="2">Uncharacterized protein</fullName>
    </submittedName>
</protein>
<reference evidence="2" key="1">
    <citation type="submission" date="2023-08" db="EMBL/GenBank/DDBJ databases">
        <authorList>
            <person name="Chen Y."/>
            <person name="Shah S."/>
            <person name="Dougan E. K."/>
            <person name="Thang M."/>
            <person name="Chan C."/>
        </authorList>
    </citation>
    <scope>NUCLEOTIDE SEQUENCE</scope>
</reference>
<feature type="region of interest" description="Disordered" evidence="1">
    <location>
        <begin position="1"/>
        <end position="39"/>
    </location>
</feature>
<feature type="compositionally biased region" description="Polar residues" evidence="1">
    <location>
        <begin position="224"/>
        <end position="242"/>
    </location>
</feature>
<evidence type="ECO:0000313" key="2">
    <source>
        <dbReference type="EMBL" id="CAJ1408177.1"/>
    </source>
</evidence>
<sequence length="242" mass="25840">APPPRAPPLAPPAPSAPPLAPVPPVPPLPPASGAQPEEAEQVLTRLRGAVKRHGVAPIHLFQCLDVSRQGSLGPKEFSRLAWALEPNLDFQDLARLFHLLGAEKSRLSAVCFCRALGEEPEALSPCSKASKAAVPKVLRIAGPSWQQLGRDFAWAKVAEAGSDEALRAFVQRWRPKKAPKAAIAPPPKSAAGEKPAVGPKEPKELRASEARSRASSYSSEDFEGSNQSYSESFASETVTLRK</sequence>
<dbReference type="Proteomes" id="UP001178507">
    <property type="component" value="Unassembled WGS sequence"/>
</dbReference>
<keyword evidence="3" id="KW-1185">Reference proteome</keyword>
<feature type="compositionally biased region" description="Pro residues" evidence="1">
    <location>
        <begin position="1"/>
        <end position="30"/>
    </location>
</feature>
<feature type="compositionally biased region" description="Basic and acidic residues" evidence="1">
    <location>
        <begin position="200"/>
        <end position="212"/>
    </location>
</feature>
<evidence type="ECO:0000256" key="1">
    <source>
        <dbReference type="SAM" id="MobiDB-lite"/>
    </source>
</evidence>
<accession>A0AA36JM85</accession>
<gene>
    <name evidence="2" type="ORF">EVOR1521_LOCUS29678</name>
</gene>
<organism evidence="2 3">
    <name type="scientific">Effrenium voratum</name>
    <dbReference type="NCBI Taxonomy" id="2562239"/>
    <lineage>
        <taxon>Eukaryota</taxon>
        <taxon>Sar</taxon>
        <taxon>Alveolata</taxon>
        <taxon>Dinophyceae</taxon>
        <taxon>Suessiales</taxon>
        <taxon>Symbiodiniaceae</taxon>
        <taxon>Effrenium</taxon>
    </lineage>
</organism>